<keyword evidence="3" id="KW-0998">Cell outer membrane</keyword>
<dbReference type="Proteomes" id="UP000830401">
    <property type="component" value="Chromosome"/>
</dbReference>
<feature type="signal peptide" evidence="4">
    <location>
        <begin position="1"/>
        <end position="24"/>
    </location>
</feature>
<keyword evidence="4" id="KW-0732">Signal</keyword>
<keyword evidence="6" id="KW-1185">Reference proteome</keyword>
<dbReference type="InterPro" id="IPR036942">
    <property type="entry name" value="Beta-barrel_TonB_sf"/>
</dbReference>
<accession>A0ABY4GCT0</accession>
<comment type="subcellular location">
    <subcellularLocation>
        <location evidence="1">Cell outer membrane</location>
    </subcellularLocation>
</comment>
<evidence type="ECO:0000256" key="4">
    <source>
        <dbReference type="SAM" id="SignalP"/>
    </source>
</evidence>
<evidence type="ECO:0000256" key="2">
    <source>
        <dbReference type="ARBA" id="ARBA00023136"/>
    </source>
</evidence>
<organism evidence="5 6">
    <name type="scientific">Hymenobacter volaticus</name>
    <dbReference type="NCBI Taxonomy" id="2932254"/>
    <lineage>
        <taxon>Bacteria</taxon>
        <taxon>Pseudomonadati</taxon>
        <taxon>Bacteroidota</taxon>
        <taxon>Cytophagia</taxon>
        <taxon>Cytophagales</taxon>
        <taxon>Hymenobacteraceae</taxon>
        <taxon>Hymenobacter</taxon>
    </lineage>
</organism>
<dbReference type="SUPFAM" id="SSF56935">
    <property type="entry name" value="Porins"/>
    <property type="match status" value="1"/>
</dbReference>
<evidence type="ECO:0000313" key="5">
    <source>
        <dbReference type="EMBL" id="UOQ68359.1"/>
    </source>
</evidence>
<evidence type="ECO:0008006" key="7">
    <source>
        <dbReference type="Google" id="ProtNLM"/>
    </source>
</evidence>
<protein>
    <recommendedName>
        <fullName evidence="7">TonB-dependent receptor</fullName>
    </recommendedName>
</protein>
<dbReference type="EMBL" id="CP095061">
    <property type="protein sequence ID" value="UOQ68359.1"/>
    <property type="molecule type" value="Genomic_DNA"/>
</dbReference>
<gene>
    <name evidence="5" type="ORF">MUN86_11200</name>
</gene>
<feature type="chain" id="PRO_5045385766" description="TonB-dependent receptor" evidence="4">
    <location>
        <begin position="25"/>
        <end position="577"/>
    </location>
</feature>
<sequence>MTFTPSKLLALAGLLTTVPVVVQAQTTRPTNRGKIEEAEIEIVKERVNQLPEATRNFEKIKVEAPAKTGAKVNYTYPDFRLPADLLNPSVRVLTIRQEEPTLQTGNYVKAGVGNYATFLGRLHLHNTRSNSASYGLDLNHLASARGPVDKDNSSQSRTNLDFHGETYSGTTALGGKLEIGRERYNFYGYNRNVTVLPEADNIKQTFTRVGAKVYARNRATDAQFQYDLGVGYRHWNDRFKAKENNIYAELRSAYVLGETSRVTVNGDFSYISFEDSLKYSRPYFQITPAFEANLNRLVVSVGATLGYTGDTIRQAQQLNVYPAIRLAYTVTEDKFVAFAGLGGAIQRVTMYDLTTENPWLAPNQRVSDTRRGPTLYVGFNATPARSLEVNARVTLSNDRTLYFYENAGYIQPGVVGGLYRGDSTKFNLVYDKKATQLFNVHGEIIYNAVEKTRVGLKFDYNGYNVKTLAQPYHRPAFQTVLFATHNLYDKLLLGAELYTYSSSYGTGYDYQSSAVGYRKVARPTDSVVDLNLRADYRIMEKLSIFAMGNNLIGGQYERFLNYPVKGANVLLGATYDF</sequence>
<evidence type="ECO:0000256" key="3">
    <source>
        <dbReference type="ARBA" id="ARBA00023237"/>
    </source>
</evidence>
<reference evidence="5" key="1">
    <citation type="submission" date="2022-04" db="EMBL/GenBank/DDBJ databases">
        <title>Hymenobacter sp. isolated from the air.</title>
        <authorList>
            <person name="Won M."/>
            <person name="Lee C.-M."/>
            <person name="Woen H.-Y."/>
            <person name="Kwon S.-W."/>
        </authorList>
    </citation>
    <scope>NUCLEOTIDE SEQUENCE</scope>
    <source>
        <strain evidence="5">5420S-77</strain>
    </source>
</reference>
<keyword evidence="2" id="KW-0472">Membrane</keyword>
<name>A0ABY4GCT0_9BACT</name>
<evidence type="ECO:0000256" key="1">
    <source>
        <dbReference type="ARBA" id="ARBA00004442"/>
    </source>
</evidence>
<dbReference type="Gene3D" id="2.40.170.20">
    <property type="entry name" value="TonB-dependent receptor, beta-barrel domain"/>
    <property type="match status" value="1"/>
</dbReference>
<proteinExistence type="predicted"/>
<evidence type="ECO:0000313" key="6">
    <source>
        <dbReference type="Proteomes" id="UP000830401"/>
    </source>
</evidence>
<dbReference type="RefSeq" id="WP_245125391.1">
    <property type="nucleotide sequence ID" value="NZ_CP095061.1"/>
</dbReference>